<evidence type="ECO:0008006" key="3">
    <source>
        <dbReference type="Google" id="ProtNLM"/>
    </source>
</evidence>
<dbReference type="AlphaFoldDB" id="A0A7W7M9V2"/>
<evidence type="ECO:0000313" key="1">
    <source>
        <dbReference type="EMBL" id="MBB4742261.1"/>
    </source>
</evidence>
<evidence type="ECO:0000313" key="2">
    <source>
        <dbReference type="Proteomes" id="UP000546162"/>
    </source>
</evidence>
<reference evidence="1 2" key="1">
    <citation type="submission" date="2020-08" db="EMBL/GenBank/DDBJ databases">
        <title>Sequencing the genomes of 1000 actinobacteria strains.</title>
        <authorList>
            <person name="Klenk H.-P."/>
        </authorList>
    </citation>
    <scope>NUCLEOTIDE SEQUENCE [LARGE SCALE GENOMIC DNA]</scope>
    <source>
        <strain evidence="1 2">DSM 45809</strain>
    </source>
</reference>
<protein>
    <recommendedName>
        <fullName evidence="3">DUF2867 domain-containing protein</fullName>
    </recommendedName>
</protein>
<organism evidence="1 2">
    <name type="scientific">Actinoplanes octamycinicus</name>
    <dbReference type="NCBI Taxonomy" id="135948"/>
    <lineage>
        <taxon>Bacteria</taxon>
        <taxon>Bacillati</taxon>
        <taxon>Actinomycetota</taxon>
        <taxon>Actinomycetes</taxon>
        <taxon>Micromonosporales</taxon>
        <taxon>Micromonosporaceae</taxon>
        <taxon>Actinoplanes</taxon>
    </lineage>
</organism>
<accession>A0A7W7M9V2</accession>
<proteinExistence type="predicted"/>
<sequence>MRQVAVTDPVALAKAGDYADAFEARLAEPDQRTPEEWVRDGLADSPPAVKRIVRLLGFRPGDGQPGQISGLRIVESTAEVVRLETSLRLLRVVMVGRRLDPTRRTLTTVLFFHRPVLARLVWRLIAPRHRRTAMRIVAGGVQSG</sequence>
<comment type="caution">
    <text evidence="1">The sequence shown here is derived from an EMBL/GenBank/DDBJ whole genome shotgun (WGS) entry which is preliminary data.</text>
</comment>
<gene>
    <name evidence="1" type="ORF">BJY16_005720</name>
</gene>
<dbReference type="Proteomes" id="UP000546162">
    <property type="component" value="Unassembled WGS sequence"/>
</dbReference>
<keyword evidence="2" id="KW-1185">Reference proteome</keyword>
<dbReference type="RefSeq" id="WP_185042657.1">
    <property type="nucleotide sequence ID" value="NZ_BAABFG010000005.1"/>
</dbReference>
<dbReference type="EMBL" id="JACHNB010000001">
    <property type="protein sequence ID" value="MBB4742261.1"/>
    <property type="molecule type" value="Genomic_DNA"/>
</dbReference>
<name>A0A7W7M9V2_9ACTN</name>